<evidence type="ECO:0000259" key="3">
    <source>
        <dbReference type="Pfam" id="PF10708"/>
    </source>
</evidence>
<dbReference type="EMBL" id="LZKJ01000145">
    <property type="protein sequence ID" value="OBI43683.1"/>
    <property type="molecule type" value="Genomic_DNA"/>
</dbReference>
<protein>
    <recommendedName>
        <fullName evidence="3">DUF2510 domain-containing protein</fullName>
    </recommendedName>
</protein>
<feature type="compositionally biased region" description="Pro residues" evidence="1">
    <location>
        <begin position="45"/>
        <end position="63"/>
    </location>
</feature>
<sequence>MTTTSRQPGWYDDPNDSNAQRYWDGQDWTPHRQRKQATRPAARQQPPPPEQPAGKSAPPPTQEQPPAASRVTSGAVKTAAILAGVALVVVIAAYVAGRIQFGTFWPAILIVAAIAAIIAFFTLRSQRSVAYKALVVTAIVAVVVVAIPASSKVVYPVYSHFFGEETGQGAQAGPAGTHHKGARHGGGAPTSGLLVMSNDSSGLNFGYIDPDSGKYAVVSTFKAGGAGSGVTNALEQVSPDLTKLATVQTDDSTAGSSMSSPPRAGWIDTSGKFTAVSPAAPPASDFQQSLPPTYSSPVFDGAGNFYYRATQGNGIENVHLYKLPAGSTSDPQEVTPTPKNAGTPLRNPDGTLNFDCPDLPGQWLGSDSRMTVATTIGLPGSSTSSSSGFAIVKYPVATSGSGCPTVNQNNQDATKVFDLGIQNVSQPVANPDGTKIAFINTNSPGGLYVVDVGGDNKSNRIAAQSDLDLNQMTLIGWN</sequence>
<dbReference type="AlphaFoldDB" id="A0A1A2Z220"/>
<keyword evidence="2" id="KW-1133">Transmembrane helix</keyword>
<feature type="transmembrane region" description="Helical" evidence="2">
    <location>
        <begin position="103"/>
        <end position="123"/>
    </location>
</feature>
<dbReference type="Proteomes" id="UP000093592">
    <property type="component" value="Unassembled WGS sequence"/>
</dbReference>
<proteinExistence type="predicted"/>
<name>A0A1A2Z220_9MYCO</name>
<feature type="compositionally biased region" description="Polar residues" evidence="1">
    <location>
        <begin position="326"/>
        <end position="340"/>
    </location>
</feature>
<keyword evidence="2" id="KW-0472">Membrane</keyword>
<dbReference type="InterPro" id="IPR018929">
    <property type="entry name" value="DUF2510"/>
</dbReference>
<dbReference type="Pfam" id="PF10708">
    <property type="entry name" value="DUF2510"/>
    <property type="match status" value="1"/>
</dbReference>
<comment type="caution">
    <text evidence="4">The sequence shown here is derived from an EMBL/GenBank/DDBJ whole genome shotgun (WGS) entry which is preliminary data.</text>
</comment>
<dbReference type="OrthoDB" id="4741687at2"/>
<dbReference type="SUPFAM" id="SSF82171">
    <property type="entry name" value="DPP6 N-terminal domain-like"/>
    <property type="match status" value="1"/>
</dbReference>
<reference evidence="5" key="1">
    <citation type="submission" date="2016-06" db="EMBL/GenBank/DDBJ databases">
        <authorList>
            <person name="Sutton G."/>
            <person name="Brinkac L."/>
            <person name="Sanka R."/>
            <person name="Adams M."/>
            <person name="Lau E."/>
            <person name="Sam S."/>
            <person name="Sreng N."/>
            <person name="Him V."/>
            <person name="Kerleguer A."/>
            <person name="Cheng S."/>
        </authorList>
    </citation>
    <scope>NUCLEOTIDE SEQUENCE [LARGE SCALE GENOMIC DNA]</scope>
    <source>
        <strain evidence="5">E861</strain>
    </source>
</reference>
<feature type="region of interest" description="Disordered" evidence="1">
    <location>
        <begin position="169"/>
        <end position="189"/>
    </location>
</feature>
<keyword evidence="2" id="KW-0812">Transmembrane</keyword>
<evidence type="ECO:0000313" key="4">
    <source>
        <dbReference type="EMBL" id="OBI43683.1"/>
    </source>
</evidence>
<evidence type="ECO:0000256" key="2">
    <source>
        <dbReference type="SAM" id="Phobius"/>
    </source>
</evidence>
<accession>A0A1A2Z220</accession>
<feature type="region of interest" description="Disordered" evidence="1">
    <location>
        <begin position="1"/>
        <end position="70"/>
    </location>
</feature>
<feature type="transmembrane region" description="Helical" evidence="2">
    <location>
        <begin position="79"/>
        <end position="97"/>
    </location>
</feature>
<organism evidence="4 5">
    <name type="scientific">Mycobacterium kyorinense</name>
    <dbReference type="NCBI Taxonomy" id="487514"/>
    <lineage>
        <taxon>Bacteria</taxon>
        <taxon>Bacillati</taxon>
        <taxon>Actinomycetota</taxon>
        <taxon>Actinomycetes</taxon>
        <taxon>Mycobacteriales</taxon>
        <taxon>Mycobacteriaceae</taxon>
        <taxon>Mycobacterium</taxon>
    </lineage>
</organism>
<evidence type="ECO:0000256" key="1">
    <source>
        <dbReference type="SAM" id="MobiDB-lite"/>
    </source>
</evidence>
<feature type="region of interest" description="Disordered" evidence="1">
    <location>
        <begin position="325"/>
        <end position="348"/>
    </location>
</feature>
<feature type="domain" description="DUF2510" evidence="3">
    <location>
        <begin position="8"/>
        <end position="40"/>
    </location>
</feature>
<evidence type="ECO:0000313" key="5">
    <source>
        <dbReference type="Proteomes" id="UP000093592"/>
    </source>
</evidence>
<feature type="transmembrane region" description="Helical" evidence="2">
    <location>
        <begin position="130"/>
        <end position="149"/>
    </location>
</feature>
<gene>
    <name evidence="4" type="ORF">A5707_04645</name>
</gene>